<proteinExistence type="predicted"/>
<dbReference type="InterPro" id="IPR023772">
    <property type="entry name" value="DNA-bd_HTH_TetR-type_CS"/>
</dbReference>
<keyword evidence="1" id="KW-0805">Transcription regulation</keyword>
<dbReference type="Gene3D" id="1.10.10.60">
    <property type="entry name" value="Homeodomain-like"/>
    <property type="match status" value="1"/>
</dbReference>
<dbReference type="InterPro" id="IPR001647">
    <property type="entry name" value="HTH_TetR"/>
</dbReference>
<evidence type="ECO:0000313" key="6">
    <source>
        <dbReference type="EMBL" id="WIX98479.1"/>
    </source>
</evidence>
<dbReference type="SUPFAM" id="SSF46689">
    <property type="entry name" value="Homeodomain-like"/>
    <property type="match status" value="1"/>
</dbReference>
<dbReference type="Pfam" id="PF00440">
    <property type="entry name" value="TetR_N"/>
    <property type="match status" value="1"/>
</dbReference>
<evidence type="ECO:0000259" key="5">
    <source>
        <dbReference type="PROSITE" id="PS50977"/>
    </source>
</evidence>
<dbReference type="KEGG" id="amog:QRX60_30990"/>
<feature type="domain" description="HTH tetR-type" evidence="5">
    <location>
        <begin position="6"/>
        <end position="66"/>
    </location>
</feature>
<gene>
    <name evidence="6" type="ORF">QRX60_30990</name>
</gene>
<keyword evidence="2 4" id="KW-0238">DNA-binding</keyword>
<dbReference type="Proteomes" id="UP001239397">
    <property type="component" value="Chromosome"/>
</dbReference>
<evidence type="ECO:0000256" key="2">
    <source>
        <dbReference type="ARBA" id="ARBA00023125"/>
    </source>
</evidence>
<dbReference type="RefSeq" id="WP_285994964.1">
    <property type="nucleotide sequence ID" value="NZ_CP127295.1"/>
</dbReference>
<reference evidence="6 7" key="1">
    <citation type="submission" date="2023-06" db="EMBL/GenBank/DDBJ databases">
        <authorList>
            <person name="Oyuntsetseg B."/>
            <person name="Kim S.B."/>
        </authorList>
    </citation>
    <scope>NUCLEOTIDE SEQUENCE [LARGE SCALE GENOMIC DNA]</scope>
    <source>
        <strain evidence="6 7">4-36</strain>
    </source>
</reference>
<sequence length="198" mass="20682">MSGRKQFDVDEVVAKAMVVFWGQGYADASLDLLTAATGLGRGSLYGAFGDKDGLFRRALDHYSATYGERYEEALTAHADDPVQAIDAFFGVTLARIEDPAVPDGCLIAQSALLTPVLTPGAAAHVRRLLDAQRTRLVAAFASAGAGAGAGAGELDDLATYVLAINQSLAVLSRAGATRAELLTVTRLASETVAARLNR</sequence>
<dbReference type="EMBL" id="CP127295">
    <property type="protein sequence ID" value="WIX98479.1"/>
    <property type="molecule type" value="Genomic_DNA"/>
</dbReference>
<evidence type="ECO:0000256" key="4">
    <source>
        <dbReference type="PROSITE-ProRule" id="PRU00335"/>
    </source>
</evidence>
<accession>A0A9Y2JIR7</accession>
<dbReference type="PROSITE" id="PS01081">
    <property type="entry name" value="HTH_TETR_1"/>
    <property type="match status" value="1"/>
</dbReference>
<dbReference type="Gene3D" id="1.10.357.10">
    <property type="entry name" value="Tetracycline Repressor, domain 2"/>
    <property type="match status" value="1"/>
</dbReference>
<dbReference type="InterPro" id="IPR009057">
    <property type="entry name" value="Homeodomain-like_sf"/>
</dbReference>
<dbReference type="AlphaFoldDB" id="A0A9Y2JIR7"/>
<protein>
    <submittedName>
        <fullName evidence="6">TetR/AcrR family transcriptional regulator</fullName>
    </submittedName>
</protein>
<dbReference type="PANTHER" id="PTHR47506">
    <property type="entry name" value="TRANSCRIPTIONAL REGULATORY PROTEIN"/>
    <property type="match status" value="1"/>
</dbReference>
<dbReference type="GO" id="GO:0003677">
    <property type="term" value="F:DNA binding"/>
    <property type="evidence" value="ECO:0007669"/>
    <property type="project" value="UniProtKB-UniRule"/>
</dbReference>
<name>A0A9Y2JIR7_9PSEU</name>
<keyword evidence="3" id="KW-0804">Transcription</keyword>
<organism evidence="6 7">
    <name type="scientific">Amycolatopsis mongoliensis</name>
    <dbReference type="NCBI Taxonomy" id="715475"/>
    <lineage>
        <taxon>Bacteria</taxon>
        <taxon>Bacillati</taxon>
        <taxon>Actinomycetota</taxon>
        <taxon>Actinomycetes</taxon>
        <taxon>Pseudonocardiales</taxon>
        <taxon>Pseudonocardiaceae</taxon>
        <taxon>Amycolatopsis</taxon>
    </lineage>
</organism>
<dbReference type="InterPro" id="IPR036271">
    <property type="entry name" value="Tet_transcr_reg_TetR-rel_C_sf"/>
</dbReference>
<keyword evidence="7" id="KW-1185">Reference proteome</keyword>
<evidence type="ECO:0000256" key="3">
    <source>
        <dbReference type="ARBA" id="ARBA00023163"/>
    </source>
</evidence>
<feature type="DNA-binding region" description="H-T-H motif" evidence="4">
    <location>
        <begin position="29"/>
        <end position="48"/>
    </location>
</feature>
<dbReference type="SUPFAM" id="SSF48498">
    <property type="entry name" value="Tetracyclin repressor-like, C-terminal domain"/>
    <property type="match status" value="1"/>
</dbReference>
<dbReference type="PROSITE" id="PS50977">
    <property type="entry name" value="HTH_TETR_2"/>
    <property type="match status" value="1"/>
</dbReference>
<evidence type="ECO:0000313" key="7">
    <source>
        <dbReference type="Proteomes" id="UP001239397"/>
    </source>
</evidence>
<evidence type="ECO:0000256" key="1">
    <source>
        <dbReference type="ARBA" id="ARBA00023015"/>
    </source>
</evidence>
<dbReference type="PANTHER" id="PTHR47506:SF1">
    <property type="entry name" value="HTH-TYPE TRANSCRIPTIONAL REGULATOR YJDC"/>
    <property type="match status" value="1"/>
</dbReference>